<dbReference type="Pfam" id="PF01822">
    <property type="entry name" value="WSC"/>
    <property type="match status" value="1"/>
</dbReference>
<dbReference type="InterPro" id="IPR009305">
    <property type="entry name" value="Mpo1-like"/>
</dbReference>
<keyword evidence="3" id="KW-0732">Signal</keyword>
<dbReference type="Gene3D" id="3.20.20.80">
    <property type="entry name" value="Glycosidases"/>
    <property type="match status" value="1"/>
</dbReference>
<sequence>MAPVANLLLLALAASPAVTAAPVTESIFTLPRRAVDAVRRYYGDPAGLTKPPPLPSKRAALPDGWSYEGCINESWGVRVLNGFSFSSQANSPLLCITNCAKRGFKLAGTEFGDECYCANELSGNGGNVVPDSYCKKPCAGDGSEVCGDAWYLSFYRYNATDNNVYCSTASAGPTSATATTTTVIPTTTTTVDATTTTATTTTETTTTATTTTTTAATTTTEATTTTTQAAPTTTTPIPTTPTDVPRSTSPHYVWAHHMVGLTYSYTASDWSADVSTAKSYGVDGFALNMGSDYWGPAQVDSAYAAAEAQGGFKLFLSFDMTSMSCGSTADATTLVNLVKAHASSPAQALVNGKVLVSTFAGSSCTFGSGSLNGWQTQFVDVLKAQGINIFFVPSIFSDPSSFSSYSWMDGELNWNSAWPMGNYDIGTASTDATYLAGLGSKSYMTAISPFFFTHFGPNTYNKNWLYRSDDWLYCTRWEEVIALRGTSTMTEILTWNDFGESSYIGPIKGDLPVTSNTWVDGFDHTGLAQLTAYYATAYKTGAYPAIAKDSITLWSRPHPAAATASNDPVGRPTNAAWTTDNLWAVVLTTAPATVTLTSGATSQTFEVGAGLSKLKLASAPGGIGGSVSRNGNTVVEYSSGSAFQYTENPVTYNYNYFLAFYASYHSNPINVGIHFVFIPQIWWSWLIIAGHLRLPGTTYVDLAPGLSYQPSLGMLFAVVFQLYYFFLSDFVGLTVAPYPIPQITYLPVMLAEYLTSAYLVAHPPSWLPFLHAFGPAPSALAFGLFVFFNGWFWQFVGHFAFEGRAPAVFDNLTQALVTAPFFVHIETLFGLFHWNPELHKRITNLASKRIVAMNRAKREKAKKAQ</sequence>
<dbReference type="RefSeq" id="XP_062626394.1">
    <property type="nucleotide sequence ID" value="XM_062770410.1"/>
</dbReference>
<dbReference type="PANTHER" id="PTHR28026:SF9">
    <property type="entry name" value="2-HYDROXY-PALMITIC ACID DIOXYGENASE MPO1"/>
    <property type="match status" value="1"/>
</dbReference>
<dbReference type="InterPro" id="IPR002889">
    <property type="entry name" value="WSC_carb-bd"/>
</dbReference>
<organism evidence="5 6">
    <name type="scientific">Vanrija pseudolonga</name>
    <dbReference type="NCBI Taxonomy" id="143232"/>
    <lineage>
        <taxon>Eukaryota</taxon>
        <taxon>Fungi</taxon>
        <taxon>Dikarya</taxon>
        <taxon>Basidiomycota</taxon>
        <taxon>Agaricomycotina</taxon>
        <taxon>Tremellomycetes</taxon>
        <taxon>Trichosporonales</taxon>
        <taxon>Trichosporonaceae</taxon>
        <taxon>Vanrija</taxon>
    </lineage>
</organism>
<dbReference type="SMART" id="SM00321">
    <property type="entry name" value="WSC"/>
    <property type="match status" value="1"/>
</dbReference>
<dbReference type="GO" id="GO:0005783">
    <property type="term" value="C:endoplasmic reticulum"/>
    <property type="evidence" value="ECO:0007669"/>
    <property type="project" value="TreeGrafter"/>
</dbReference>
<evidence type="ECO:0000313" key="5">
    <source>
        <dbReference type="EMBL" id="WOO80362.1"/>
    </source>
</evidence>
<feature type="region of interest" description="Disordered" evidence="1">
    <location>
        <begin position="198"/>
        <end position="245"/>
    </location>
</feature>
<protein>
    <submittedName>
        <fullName evidence="5">Glucan endo-1,3-alpha-glucosidase agn1</fullName>
    </submittedName>
</protein>
<dbReference type="AlphaFoldDB" id="A0AAF0Y5H7"/>
<keyword evidence="6" id="KW-1185">Reference proteome</keyword>
<feature type="transmembrane region" description="Helical" evidence="2">
    <location>
        <begin position="812"/>
        <end position="832"/>
    </location>
</feature>
<name>A0AAF0Y5H7_9TREE</name>
<evidence type="ECO:0000256" key="3">
    <source>
        <dbReference type="SAM" id="SignalP"/>
    </source>
</evidence>
<dbReference type="EMBL" id="CP086716">
    <property type="protein sequence ID" value="WOO80362.1"/>
    <property type="molecule type" value="Genomic_DNA"/>
</dbReference>
<feature type="chain" id="PRO_5042230858" evidence="3">
    <location>
        <begin position="21"/>
        <end position="865"/>
    </location>
</feature>
<evidence type="ECO:0000256" key="2">
    <source>
        <dbReference type="SAM" id="Phobius"/>
    </source>
</evidence>
<evidence type="ECO:0000256" key="1">
    <source>
        <dbReference type="SAM" id="MobiDB-lite"/>
    </source>
</evidence>
<dbReference type="Pfam" id="PF03659">
    <property type="entry name" value="Glyco_hydro_71"/>
    <property type="match status" value="1"/>
</dbReference>
<dbReference type="GO" id="GO:0051118">
    <property type="term" value="F:glucan endo-1,3-alpha-glucosidase activity"/>
    <property type="evidence" value="ECO:0007669"/>
    <property type="project" value="InterPro"/>
</dbReference>
<evidence type="ECO:0000259" key="4">
    <source>
        <dbReference type="PROSITE" id="PS51212"/>
    </source>
</evidence>
<dbReference type="CDD" id="cd11577">
    <property type="entry name" value="GH71"/>
    <property type="match status" value="1"/>
</dbReference>
<proteinExistence type="predicted"/>
<feature type="transmembrane region" description="Helical" evidence="2">
    <location>
        <begin position="738"/>
        <end position="760"/>
    </location>
</feature>
<keyword evidence="2" id="KW-0472">Membrane</keyword>
<dbReference type="PROSITE" id="PS51212">
    <property type="entry name" value="WSC"/>
    <property type="match status" value="1"/>
</dbReference>
<feature type="transmembrane region" description="Helical" evidence="2">
    <location>
        <begin position="772"/>
        <end position="792"/>
    </location>
</feature>
<keyword evidence="2" id="KW-0812">Transmembrane</keyword>
<feature type="transmembrane region" description="Helical" evidence="2">
    <location>
        <begin position="671"/>
        <end position="694"/>
    </location>
</feature>
<feature type="compositionally biased region" description="Low complexity" evidence="1">
    <location>
        <begin position="198"/>
        <end position="242"/>
    </location>
</feature>
<feature type="signal peptide" evidence="3">
    <location>
        <begin position="1"/>
        <end position="20"/>
    </location>
</feature>
<evidence type="ECO:0000313" key="6">
    <source>
        <dbReference type="Proteomes" id="UP000827549"/>
    </source>
</evidence>
<feature type="domain" description="WSC" evidence="4">
    <location>
        <begin position="64"/>
        <end position="158"/>
    </location>
</feature>
<dbReference type="GeneID" id="87807120"/>
<feature type="transmembrane region" description="Helical" evidence="2">
    <location>
        <begin position="706"/>
        <end position="726"/>
    </location>
</feature>
<dbReference type="GO" id="GO:0046521">
    <property type="term" value="P:sphingoid catabolic process"/>
    <property type="evidence" value="ECO:0007669"/>
    <property type="project" value="TreeGrafter"/>
</dbReference>
<dbReference type="GO" id="GO:0016020">
    <property type="term" value="C:membrane"/>
    <property type="evidence" value="ECO:0007669"/>
    <property type="project" value="GOC"/>
</dbReference>
<dbReference type="InterPro" id="IPR005197">
    <property type="entry name" value="Glyco_hydro_71"/>
</dbReference>
<reference evidence="5" key="1">
    <citation type="submission" date="2023-10" db="EMBL/GenBank/DDBJ databases">
        <authorList>
            <person name="Noh H."/>
        </authorList>
    </citation>
    <scope>NUCLEOTIDE SEQUENCE</scope>
    <source>
        <strain evidence="5">DUCC4014</strain>
    </source>
</reference>
<accession>A0AAF0Y5H7</accession>
<dbReference type="Proteomes" id="UP000827549">
    <property type="component" value="Chromosome 3"/>
</dbReference>
<gene>
    <name evidence="5" type="primary">agn1_0</name>
    <name evidence="5" type="ORF">LOC62_03G003879</name>
</gene>
<dbReference type="Pfam" id="PF06127">
    <property type="entry name" value="Mpo1-like"/>
    <property type="match status" value="1"/>
</dbReference>
<keyword evidence="2" id="KW-1133">Transmembrane helix</keyword>
<dbReference type="PANTHER" id="PTHR28026">
    <property type="entry name" value="DUF962 DOMAIN PROTEIN (AFU_ORTHOLOGUE AFUA_8G05310)"/>
    <property type="match status" value="1"/>
</dbReference>